<accession>A0A392V1I7</accession>
<feature type="non-terminal residue" evidence="2">
    <location>
        <position position="47"/>
    </location>
</feature>
<dbReference type="AlphaFoldDB" id="A0A392V1I7"/>
<dbReference type="Proteomes" id="UP000265520">
    <property type="component" value="Unassembled WGS sequence"/>
</dbReference>
<keyword evidence="3" id="KW-1185">Reference proteome</keyword>
<sequence>MGMEEKVPIWGPEDGEFFPVGMGMEEKVPRKRFGDGDEILSPAPRIL</sequence>
<reference evidence="2 3" key="1">
    <citation type="journal article" date="2018" name="Front. Plant Sci.">
        <title>Red Clover (Trifolium pratense) and Zigzag Clover (T. medium) - A Picture of Genomic Similarities and Differences.</title>
        <authorList>
            <person name="Dluhosova J."/>
            <person name="Istvanek J."/>
            <person name="Nedelnik J."/>
            <person name="Repkova J."/>
        </authorList>
    </citation>
    <scope>NUCLEOTIDE SEQUENCE [LARGE SCALE GENOMIC DNA]</scope>
    <source>
        <strain evidence="3">cv. 10/8</strain>
        <tissue evidence="2">Leaf</tissue>
    </source>
</reference>
<evidence type="ECO:0000313" key="2">
    <source>
        <dbReference type="EMBL" id="MCI82116.1"/>
    </source>
</evidence>
<proteinExistence type="predicted"/>
<evidence type="ECO:0000313" key="3">
    <source>
        <dbReference type="Proteomes" id="UP000265520"/>
    </source>
</evidence>
<dbReference type="EMBL" id="LXQA011035304">
    <property type="protein sequence ID" value="MCI82116.1"/>
    <property type="molecule type" value="Genomic_DNA"/>
</dbReference>
<evidence type="ECO:0000256" key="1">
    <source>
        <dbReference type="SAM" id="MobiDB-lite"/>
    </source>
</evidence>
<protein>
    <submittedName>
        <fullName evidence="2">Uncharacterized protein</fullName>
    </submittedName>
</protein>
<comment type="caution">
    <text evidence="2">The sequence shown here is derived from an EMBL/GenBank/DDBJ whole genome shotgun (WGS) entry which is preliminary data.</text>
</comment>
<name>A0A392V1I7_9FABA</name>
<organism evidence="2 3">
    <name type="scientific">Trifolium medium</name>
    <dbReference type="NCBI Taxonomy" id="97028"/>
    <lineage>
        <taxon>Eukaryota</taxon>
        <taxon>Viridiplantae</taxon>
        <taxon>Streptophyta</taxon>
        <taxon>Embryophyta</taxon>
        <taxon>Tracheophyta</taxon>
        <taxon>Spermatophyta</taxon>
        <taxon>Magnoliopsida</taxon>
        <taxon>eudicotyledons</taxon>
        <taxon>Gunneridae</taxon>
        <taxon>Pentapetalae</taxon>
        <taxon>rosids</taxon>
        <taxon>fabids</taxon>
        <taxon>Fabales</taxon>
        <taxon>Fabaceae</taxon>
        <taxon>Papilionoideae</taxon>
        <taxon>50 kb inversion clade</taxon>
        <taxon>NPAAA clade</taxon>
        <taxon>Hologalegina</taxon>
        <taxon>IRL clade</taxon>
        <taxon>Trifolieae</taxon>
        <taxon>Trifolium</taxon>
    </lineage>
</organism>
<feature type="region of interest" description="Disordered" evidence="1">
    <location>
        <begin position="1"/>
        <end position="20"/>
    </location>
</feature>